<dbReference type="EMBL" id="JARAKH010000014">
    <property type="protein sequence ID" value="KAK8397135.1"/>
    <property type="molecule type" value="Genomic_DNA"/>
</dbReference>
<evidence type="ECO:0000313" key="1">
    <source>
        <dbReference type="EMBL" id="KAK8397135.1"/>
    </source>
</evidence>
<protein>
    <submittedName>
        <fullName evidence="1">Uncharacterized protein</fullName>
    </submittedName>
</protein>
<evidence type="ECO:0000313" key="2">
    <source>
        <dbReference type="Proteomes" id="UP001487740"/>
    </source>
</evidence>
<accession>A0AAW0UAR6</accession>
<keyword evidence="2" id="KW-1185">Reference proteome</keyword>
<dbReference type="AlphaFoldDB" id="A0AAW0UAR6"/>
<dbReference type="Proteomes" id="UP001487740">
    <property type="component" value="Unassembled WGS sequence"/>
</dbReference>
<name>A0AAW0UAR6_SCYPA</name>
<gene>
    <name evidence="1" type="ORF">O3P69_004670</name>
</gene>
<proteinExistence type="predicted"/>
<organism evidence="1 2">
    <name type="scientific">Scylla paramamosain</name>
    <name type="common">Mud crab</name>
    <dbReference type="NCBI Taxonomy" id="85552"/>
    <lineage>
        <taxon>Eukaryota</taxon>
        <taxon>Metazoa</taxon>
        <taxon>Ecdysozoa</taxon>
        <taxon>Arthropoda</taxon>
        <taxon>Crustacea</taxon>
        <taxon>Multicrustacea</taxon>
        <taxon>Malacostraca</taxon>
        <taxon>Eumalacostraca</taxon>
        <taxon>Eucarida</taxon>
        <taxon>Decapoda</taxon>
        <taxon>Pleocyemata</taxon>
        <taxon>Brachyura</taxon>
        <taxon>Eubrachyura</taxon>
        <taxon>Portunoidea</taxon>
        <taxon>Portunidae</taxon>
        <taxon>Portuninae</taxon>
        <taxon>Scylla</taxon>
    </lineage>
</organism>
<comment type="caution">
    <text evidence="1">The sequence shown here is derived from an EMBL/GenBank/DDBJ whole genome shotgun (WGS) entry which is preliminary data.</text>
</comment>
<sequence length="176" mass="19430">MVNHLFITFLVRSTENLLLISWAMDSHKSCLARFHRVHYLSQSLLLTVHYRCFSNAVKLPDCRHREVFLQLERADLARIVVLDVAGAASVARDVVGSEITAWVPALSIGSRIPTLPVSGPGGEISSFQGSRIPSLPIGRPGSLFDPFGPARCWGRCMGLDALGRCRPQPLCFITFK</sequence>
<reference evidence="1 2" key="1">
    <citation type="submission" date="2023-03" db="EMBL/GenBank/DDBJ databases">
        <title>High-quality genome of Scylla paramamosain provides insights in environmental adaptation.</title>
        <authorList>
            <person name="Zhang L."/>
        </authorList>
    </citation>
    <scope>NUCLEOTIDE SEQUENCE [LARGE SCALE GENOMIC DNA]</scope>
    <source>
        <strain evidence="1">LZ_2023a</strain>
        <tissue evidence="1">Muscle</tissue>
    </source>
</reference>